<gene>
    <name evidence="1" type="ORF">OO016_06880</name>
</gene>
<dbReference type="SUPFAM" id="SSF47781">
    <property type="entry name" value="RuvA domain 2-like"/>
    <property type="match status" value="2"/>
</dbReference>
<dbReference type="Gene3D" id="1.10.150.280">
    <property type="entry name" value="AF1531-like domain"/>
    <property type="match status" value="2"/>
</dbReference>
<reference evidence="1" key="1">
    <citation type="submission" date="2022-11" db="EMBL/GenBank/DDBJ databases">
        <title>The characterization of three novel Bacteroidetes species and genomic analysis of their roles in tidal elemental geochemical cycles.</title>
        <authorList>
            <person name="Ma K.-J."/>
        </authorList>
    </citation>
    <scope>NUCLEOTIDE SEQUENCE</scope>
    <source>
        <strain evidence="1">M415</strain>
    </source>
</reference>
<accession>A0AAE3SN38</accession>
<protein>
    <submittedName>
        <fullName evidence="1">Helix-hairpin-helix domain-containing protein</fullName>
    </submittedName>
</protein>
<dbReference type="InterPro" id="IPR010994">
    <property type="entry name" value="RuvA_2-like"/>
</dbReference>
<dbReference type="GO" id="GO:0015627">
    <property type="term" value="C:type II protein secretion system complex"/>
    <property type="evidence" value="ECO:0007669"/>
    <property type="project" value="TreeGrafter"/>
</dbReference>
<sequence>MIIFLLQGFRYFLLKAPPKEPDLVLEEHPSAVRWLDSLRTSAGKDDRVFSYNPNFLTDYQAYMLRITPEETDRIFAYRAAGKWIHSEEDFWTISKIGEDRRSTIASRLRFKSRSKMSQARVEKAGPNELPKLRDINQAEAAELMEIKGIGPVLSERIVKFRNRLGGFQVSEQLFDVYGLDPEVVNRLLHRYAVLEKPELERININQASADKIASLIYLSRKVARRIVEYRELNGPFVNLGELTKIEDFPSDKIDRISLYLSL</sequence>
<name>A0AAE3SN38_9FLAO</name>
<proteinExistence type="predicted"/>
<dbReference type="RefSeq" id="WP_266011869.1">
    <property type="nucleotide sequence ID" value="NZ_JAPFQP010000001.1"/>
</dbReference>
<dbReference type="Pfam" id="PF12836">
    <property type="entry name" value="HHH_3"/>
    <property type="match status" value="2"/>
</dbReference>
<dbReference type="EMBL" id="JAPFQP010000001">
    <property type="protein sequence ID" value="MCX2719322.1"/>
    <property type="molecule type" value="Genomic_DNA"/>
</dbReference>
<comment type="caution">
    <text evidence="1">The sequence shown here is derived from an EMBL/GenBank/DDBJ whole genome shotgun (WGS) entry which is preliminary data.</text>
</comment>
<evidence type="ECO:0000313" key="2">
    <source>
        <dbReference type="Proteomes" id="UP001207116"/>
    </source>
</evidence>
<keyword evidence="2" id="KW-1185">Reference proteome</keyword>
<dbReference type="AlphaFoldDB" id="A0AAE3SN38"/>
<dbReference type="InterPro" id="IPR051675">
    <property type="entry name" value="Endo/Exo/Phosphatase_dom_1"/>
</dbReference>
<organism evidence="1 2">
    <name type="scientific">Lentiprolixibacter aurantiacus</name>
    <dbReference type="NCBI Taxonomy" id="2993939"/>
    <lineage>
        <taxon>Bacteria</taxon>
        <taxon>Pseudomonadati</taxon>
        <taxon>Bacteroidota</taxon>
        <taxon>Flavobacteriia</taxon>
        <taxon>Flavobacteriales</taxon>
        <taxon>Flavobacteriaceae</taxon>
        <taxon>Lentiprolixibacter</taxon>
    </lineage>
</organism>
<dbReference type="Proteomes" id="UP001207116">
    <property type="component" value="Unassembled WGS sequence"/>
</dbReference>
<dbReference type="PANTHER" id="PTHR21180:SF32">
    <property type="entry name" value="ENDONUCLEASE_EXONUCLEASE_PHOSPHATASE FAMILY DOMAIN-CONTAINING PROTEIN 1"/>
    <property type="match status" value="1"/>
</dbReference>
<evidence type="ECO:0000313" key="1">
    <source>
        <dbReference type="EMBL" id="MCX2719322.1"/>
    </source>
</evidence>
<dbReference type="PANTHER" id="PTHR21180">
    <property type="entry name" value="ENDONUCLEASE/EXONUCLEASE/PHOSPHATASE FAMILY DOMAIN-CONTAINING PROTEIN 1"/>
    <property type="match status" value="1"/>
</dbReference>
<dbReference type="GO" id="GO:0015628">
    <property type="term" value="P:protein secretion by the type II secretion system"/>
    <property type="evidence" value="ECO:0007669"/>
    <property type="project" value="TreeGrafter"/>
</dbReference>